<dbReference type="GO" id="GO:0032196">
    <property type="term" value="P:transposition"/>
    <property type="evidence" value="ECO:0007669"/>
    <property type="project" value="TreeGrafter"/>
</dbReference>
<dbReference type="AlphaFoldDB" id="A0A415M7J1"/>
<dbReference type="InterPro" id="IPR012337">
    <property type="entry name" value="RNaseH-like_sf"/>
</dbReference>
<dbReference type="Proteomes" id="UP000285201">
    <property type="component" value="Unassembled WGS sequence"/>
</dbReference>
<reference evidence="3 4" key="1">
    <citation type="submission" date="2018-08" db="EMBL/GenBank/DDBJ databases">
        <title>A genome reference for cultivated species of the human gut microbiota.</title>
        <authorList>
            <person name="Zou Y."/>
            <person name="Xue W."/>
            <person name="Luo G."/>
        </authorList>
    </citation>
    <scope>NUCLEOTIDE SEQUENCE [LARGE SCALE GENOMIC DNA]</scope>
    <source>
        <strain evidence="3 4">AF36-7BH</strain>
    </source>
</reference>
<dbReference type="GO" id="GO:0003676">
    <property type="term" value="F:nucleic acid binding"/>
    <property type="evidence" value="ECO:0007669"/>
    <property type="project" value="InterPro"/>
</dbReference>
<dbReference type="SUPFAM" id="SSF53098">
    <property type="entry name" value="Ribonuclease H-like"/>
    <property type="match status" value="1"/>
</dbReference>
<dbReference type="NCBIfam" id="NF033563">
    <property type="entry name" value="transpos_IS30"/>
    <property type="match status" value="1"/>
</dbReference>
<sequence>MYMRKGYKEMTYTKRIELETLLKAGYSVIEAARMLNVCEKTVYNELHRGKYTHTKSDLTTQTRYSAQIAQEKRDYNVSARGTIPKVLKDKKLAKAIEEKIVDKGYSPEAAIETMVRSGEMDKYEESVCVKTVYNSIDKGFFTKITNKDLPVKRNKNKKDYKKIHRIKKACAGTSIEDRPEDILEREEFGHMEMDSVIGKREKGSTLLTIIERKTRNIIVKKQPDKTSKSVVETLDELERELGDVFYKLFKTITVDNGTEFADCAGIERSCVYPGRKRTKVYYCHPYASCERGSNENGNRMIRRKIPKGTSINGYSKEEIQQIEDWVNEYPRRMFGYRSSKDLYKEEMKYLI</sequence>
<accession>A0A415M7J1</accession>
<evidence type="ECO:0000259" key="2">
    <source>
        <dbReference type="PROSITE" id="PS50994"/>
    </source>
</evidence>
<evidence type="ECO:0000313" key="4">
    <source>
        <dbReference type="Proteomes" id="UP000285201"/>
    </source>
</evidence>
<dbReference type="InterPro" id="IPR036397">
    <property type="entry name" value="RNaseH_sf"/>
</dbReference>
<organism evidence="3 4">
    <name type="scientific">Lachnospira eligens</name>
    <dbReference type="NCBI Taxonomy" id="39485"/>
    <lineage>
        <taxon>Bacteria</taxon>
        <taxon>Bacillati</taxon>
        <taxon>Bacillota</taxon>
        <taxon>Clostridia</taxon>
        <taxon>Lachnospirales</taxon>
        <taxon>Lachnospiraceae</taxon>
        <taxon>Lachnospira</taxon>
    </lineage>
</organism>
<dbReference type="Gene3D" id="3.30.420.10">
    <property type="entry name" value="Ribonuclease H-like superfamily/Ribonuclease H"/>
    <property type="match status" value="1"/>
</dbReference>
<protein>
    <submittedName>
        <fullName evidence="3">IS30 family transposase</fullName>
    </submittedName>
</protein>
<name>A0A415M7J1_9FIRM</name>
<proteinExistence type="predicted"/>
<keyword evidence="1" id="KW-0233">DNA recombination</keyword>
<dbReference type="PANTHER" id="PTHR10948:SF23">
    <property type="entry name" value="TRANSPOSASE INSI FOR INSERTION SEQUENCE ELEMENT IS30A-RELATED"/>
    <property type="match status" value="1"/>
</dbReference>
<feature type="domain" description="Integrase catalytic" evidence="2">
    <location>
        <begin position="175"/>
        <end position="347"/>
    </location>
</feature>
<dbReference type="InterPro" id="IPR025246">
    <property type="entry name" value="IS30-like_HTH"/>
</dbReference>
<comment type="caution">
    <text evidence="3">The sequence shown here is derived from an EMBL/GenBank/DDBJ whole genome shotgun (WGS) entry which is preliminary data.</text>
</comment>
<dbReference type="PANTHER" id="PTHR10948">
    <property type="entry name" value="TRANSPOSASE"/>
    <property type="match status" value="1"/>
</dbReference>
<dbReference type="InterPro" id="IPR001584">
    <property type="entry name" value="Integrase_cat-core"/>
</dbReference>
<dbReference type="PROSITE" id="PS50994">
    <property type="entry name" value="INTEGRASE"/>
    <property type="match status" value="1"/>
</dbReference>
<dbReference type="EMBL" id="QROY01000023">
    <property type="protein sequence ID" value="RHL64608.1"/>
    <property type="molecule type" value="Genomic_DNA"/>
</dbReference>
<evidence type="ECO:0000313" key="3">
    <source>
        <dbReference type="EMBL" id="RHL64608.1"/>
    </source>
</evidence>
<dbReference type="GO" id="GO:0015074">
    <property type="term" value="P:DNA integration"/>
    <property type="evidence" value="ECO:0007669"/>
    <property type="project" value="InterPro"/>
</dbReference>
<dbReference type="InterPro" id="IPR051917">
    <property type="entry name" value="Transposase-Integrase"/>
</dbReference>
<dbReference type="GO" id="GO:0005829">
    <property type="term" value="C:cytosol"/>
    <property type="evidence" value="ECO:0007669"/>
    <property type="project" value="TreeGrafter"/>
</dbReference>
<dbReference type="Pfam" id="PF13936">
    <property type="entry name" value="HTH_38"/>
    <property type="match status" value="1"/>
</dbReference>
<dbReference type="GO" id="GO:0004803">
    <property type="term" value="F:transposase activity"/>
    <property type="evidence" value="ECO:0007669"/>
    <property type="project" value="TreeGrafter"/>
</dbReference>
<dbReference type="GO" id="GO:0006310">
    <property type="term" value="P:DNA recombination"/>
    <property type="evidence" value="ECO:0007669"/>
    <property type="project" value="UniProtKB-KW"/>
</dbReference>
<dbReference type="InterPro" id="IPR053392">
    <property type="entry name" value="Transposase_IS30-like"/>
</dbReference>
<gene>
    <name evidence="3" type="ORF">DW007_15440</name>
</gene>
<evidence type="ECO:0000256" key="1">
    <source>
        <dbReference type="ARBA" id="ARBA00023172"/>
    </source>
</evidence>